<evidence type="ECO:0000313" key="1">
    <source>
        <dbReference type="EMBL" id="QZE13283.1"/>
    </source>
</evidence>
<reference evidence="1" key="1">
    <citation type="submission" date="2021-08" db="EMBL/GenBank/DDBJ databases">
        <title>Novel anaerobic bacterium isolated from sea squirt in East Sea, Republic of Korea.</title>
        <authorList>
            <person name="Nguyen T.H."/>
            <person name="Li Z."/>
            <person name="Lee Y.-J."/>
            <person name="Ko J."/>
            <person name="Kim S.-G."/>
        </authorList>
    </citation>
    <scope>NUCLEOTIDE SEQUENCE</scope>
    <source>
        <strain evidence="1">KCTC 25031</strain>
    </source>
</reference>
<gene>
    <name evidence="1" type="ORF">K4L44_11875</name>
</gene>
<organism evidence="1 2">
    <name type="scientific">Halosquirtibacter laminarini</name>
    <dbReference type="NCBI Taxonomy" id="3374600"/>
    <lineage>
        <taxon>Bacteria</taxon>
        <taxon>Pseudomonadati</taxon>
        <taxon>Bacteroidota</taxon>
        <taxon>Bacteroidia</taxon>
        <taxon>Marinilabiliales</taxon>
        <taxon>Prolixibacteraceae</taxon>
        <taxon>Halosquirtibacter</taxon>
    </lineage>
</organism>
<name>A0AC61NCP6_9BACT</name>
<evidence type="ECO:0000313" key="2">
    <source>
        <dbReference type="Proteomes" id="UP000826212"/>
    </source>
</evidence>
<accession>A0AC61NCP6</accession>
<protein>
    <submittedName>
        <fullName evidence="1">Uncharacterized protein</fullName>
    </submittedName>
</protein>
<proteinExistence type="predicted"/>
<keyword evidence="2" id="KW-1185">Reference proteome</keyword>
<dbReference type="EMBL" id="CP081303">
    <property type="protein sequence ID" value="QZE13283.1"/>
    <property type="molecule type" value="Genomic_DNA"/>
</dbReference>
<dbReference type="Proteomes" id="UP000826212">
    <property type="component" value="Chromosome"/>
</dbReference>
<sequence length="169" mass="19993">MMNGFTESGITLNFPDTRWFRFQDLDVYKQLSGFNFKEMDACWYDTRQDKLYLIELKDFNDDDIKNKKNATNRIDNLIKKSLDSLQMILSYQQSRPLGAQLLQSNQIKVTQDTTLLFVSILNVLQSQEPDLSFIRERFKSKFRAYEKLFDLKSTVMSYTKAKSNFDFVI</sequence>